<dbReference type="Gene3D" id="3.30.70.1050">
    <property type="entry name" value="Trigger factor ribosome-binding domain"/>
    <property type="match status" value="1"/>
</dbReference>
<evidence type="ECO:0000256" key="6">
    <source>
        <dbReference type="ARBA" id="ARBA00023110"/>
    </source>
</evidence>
<dbReference type="FunFam" id="3.10.50.40:FF:000001">
    <property type="entry name" value="Trigger factor"/>
    <property type="match status" value="1"/>
</dbReference>
<reference evidence="15 16" key="1">
    <citation type="journal article" date="2016" name="Nat. Commun.">
        <title>Thousands of microbial genomes shed light on interconnected biogeochemical processes in an aquifer system.</title>
        <authorList>
            <person name="Anantharaman K."/>
            <person name="Brown C.T."/>
            <person name="Hug L.A."/>
            <person name="Sharon I."/>
            <person name="Castelle C.J."/>
            <person name="Probst A.J."/>
            <person name="Thomas B.C."/>
            <person name="Singh A."/>
            <person name="Wilkins M.J."/>
            <person name="Karaoz U."/>
            <person name="Brodie E.L."/>
            <person name="Williams K.H."/>
            <person name="Hubbard S.S."/>
            <person name="Banfield J.F."/>
        </authorList>
    </citation>
    <scope>NUCLEOTIDE SEQUENCE [LARGE SCALE GENOMIC DNA]</scope>
</reference>
<evidence type="ECO:0000256" key="4">
    <source>
        <dbReference type="ARBA" id="ARBA00016902"/>
    </source>
</evidence>
<dbReference type="HAMAP" id="MF_00303">
    <property type="entry name" value="Trigger_factor_Tig"/>
    <property type="match status" value="1"/>
</dbReference>
<dbReference type="GO" id="GO:0003755">
    <property type="term" value="F:peptidyl-prolyl cis-trans isomerase activity"/>
    <property type="evidence" value="ECO:0007669"/>
    <property type="project" value="UniProtKB-UniRule"/>
</dbReference>
<dbReference type="Gene3D" id="1.10.3120.10">
    <property type="entry name" value="Trigger factor, C-terminal domain"/>
    <property type="match status" value="1"/>
</dbReference>
<keyword evidence="11" id="KW-0963">Cytoplasm</keyword>
<evidence type="ECO:0000256" key="10">
    <source>
        <dbReference type="ARBA" id="ARBA00029986"/>
    </source>
</evidence>
<dbReference type="Pfam" id="PF00254">
    <property type="entry name" value="FKBP_C"/>
    <property type="match status" value="1"/>
</dbReference>
<comment type="subcellular location">
    <subcellularLocation>
        <location evidence="11">Cytoplasm</location>
    </subcellularLocation>
    <text evidence="11">About half TF is bound to the ribosome near the polypeptide exit tunnel while the other half is free in the cytoplasm.</text>
</comment>
<dbReference type="PIRSF" id="PIRSF003095">
    <property type="entry name" value="Trigger_factor"/>
    <property type="match status" value="1"/>
</dbReference>
<accession>A0A1G1WME5</accession>
<gene>
    <name evidence="11" type="primary">tig</name>
    <name evidence="15" type="ORF">A3J50_03050</name>
</gene>
<evidence type="ECO:0000256" key="5">
    <source>
        <dbReference type="ARBA" id="ARBA00022618"/>
    </source>
</evidence>
<dbReference type="AlphaFoldDB" id="A0A1G1WME5"/>
<sequence length="439" mass="49530">MNFSINKIKDHEAELTVTLDKEDLISYIKKAEDILVKEYKSDGFRPGKVPKDIIRKKIGESVIKEEALSLAVESSLSKSIIDSGLSVIDQSDFKIKENSPEKLLYSVKLVIVPEIKLGDYKNLDVKSARVIVTKEEVDAVLGEIALSRVTLKDVERPAQQGDRVELDFEVKDGGVLIEGGKSENHPVVLGENKFVPGFEPEIIGLKKGDQKKFSLKIPADYYQKSIAGKSVDFDVLVKQVQERIIPQVNDELAISLGKFGSKEELEQNIMQGLVLEKENKEKERVRLLLLKQITSTSEIKPPTLLVDRRLDGMIQDLDAELHQRGMELGLYLAHVKKTQDDLRRDWKDKAEEQVRFDLITKFIAQKESLNVDEDEIEQEAQAALQQYMAMMSGQGGGEAGQDILKDMDTDKLRRRIATALLNEKVLNFLEQNNNISKTN</sequence>
<dbReference type="GO" id="GO:0051301">
    <property type="term" value="P:cell division"/>
    <property type="evidence" value="ECO:0007669"/>
    <property type="project" value="UniProtKB-KW"/>
</dbReference>
<evidence type="ECO:0000256" key="8">
    <source>
        <dbReference type="ARBA" id="ARBA00023235"/>
    </source>
</evidence>
<keyword evidence="9 11" id="KW-0131">Cell cycle</keyword>
<comment type="similarity">
    <text evidence="2 11">Belongs to the FKBP-type PPIase family. Tig subfamily.</text>
</comment>
<evidence type="ECO:0000256" key="1">
    <source>
        <dbReference type="ARBA" id="ARBA00000971"/>
    </source>
</evidence>
<evidence type="ECO:0000313" key="16">
    <source>
        <dbReference type="Proteomes" id="UP000177821"/>
    </source>
</evidence>
<comment type="domain">
    <text evidence="11">Consists of 3 domains; the N-terminus binds the ribosome, the middle domain has PPIase activity, while the C-terminus has intrinsic chaperone activity on its own.</text>
</comment>
<dbReference type="InterPro" id="IPR046357">
    <property type="entry name" value="PPIase_dom_sf"/>
</dbReference>
<evidence type="ECO:0000256" key="3">
    <source>
        <dbReference type="ARBA" id="ARBA00013194"/>
    </source>
</evidence>
<evidence type="ECO:0000259" key="12">
    <source>
        <dbReference type="Pfam" id="PF00254"/>
    </source>
</evidence>
<dbReference type="InterPro" id="IPR036611">
    <property type="entry name" value="Trigger_fac_ribosome-bd_sf"/>
</dbReference>
<feature type="domain" description="PPIase FKBP-type" evidence="12">
    <location>
        <begin position="156"/>
        <end position="235"/>
    </location>
</feature>
<dbReference type="Pfam" id="PF05697">
    <property type="entry name" value="Trigger_N"/>
    <property type="match status" value="1"/>
</dbReference>
<proteinExistence type="inferred from homology"/>
<dbReference type="GO" id="GO:0006457">
    <property type="term" value="P:protein folding"/>
    <property type="evidence" value="ECO:0007669"/>
    <property type="project" value="UniProtKB-UniRule"/>
</dbReference>
<evidence type="ECO:0000256" key="9">
    <source>
        <dbReference type="ARBA" id="ARBA00023306"/>
    </source>
</evidence>
<dbReference type="InterPro" id="IPR037041">
    <property type="entry name" value="Trigger_fac_C_sf"/>
</dbReference>
<dbReference type="GO" id="GO:0005737">
    <property type="term" value="C:cytoplasm"/>
    <property type="evidence" value="ECO:0007669"/>
    <property type="project" value="UniProtKB-SubCell"/>
</dbReference>
<dbReference type="InterPro" id="IPR008881">
    <property type="entry name" value="Trigger_fac_ribosome-bd_bac"/>
</dbReference>
<evidence type="ECO:0000256" key="7">
    <source>
        <dbReference type="ARBA" id="ARBA00023186"/>
    </source>
</evidence>
<name>A0A1G1WME5_9BACT</name>
<dbReference type="GO" id="GO:0015031">
    <property type="term" value="P:protein transport"/>
    <property type="evidence" value="ECO:0007669"/>
    <property type="project" value="UniProtKB-UniRule"/>
</dbReference>
<dbReference type="SUPFAM" id="SSF54534">
    <property type="entry name" value="FKBP-like"/>
    <property type="match status" value="1"/>
</dbReference>
<organism evidence="15 16">
    <name type="scientific">Candidatus Woykebacteria bacterium RIFCSPHIGHO2_02_FULL_43_16b</name>
    <dbReference type="NCBI Taxonomy" id="1802601"/>
    <lineage>
        <taxon>Bacteria</taxon>
        <taxon>Candidatus Woykeibacteriota</taxon>
    </lineage>
</organism>
<keyword evidence="5 11" id="KW-0132">Cell division</keyword>
<dbReference type="EMBL" id="MHCX01000040">
    <property type="protein sequence ID" value="OGY28864.1"/>
    <property type="molecule type" value="Genomic_DNA"/>
</dbReference>
<dbReference type="InterPro" id="IPR027304">
    <property type="entry name" value="Trigger_fact/SurA_dom_sf"/>
</dbReference>
<dbReference type="Proteomes" id="UP000177821">
    <property type="component" value="Unassembled WGS sequence"/>
</dbReference>
<feature type="domain" description="Trigger factor C-terminal" evidence="14">
    <location>
        <begin position="263"/>
        <end position="429"/>
    </location>
</feature>
<comment type="function">
    <text evidence="11">Involved in protein export. Acts as a chaperone by maintaining the newly synthesized protein in an open conformation. Functions as a peptidyl-prolyl cis-trans isomerase.</text>
</comment>
<dbReference type="SUPFAM" id="SSF102735">
    <property type="entry name" value="Trigger factor ribosome-binding domain"/>
    <property type="match status" value="1"/>
</dbReference>
<dbReference type="Pfam" id="PF05698">
    <property type="entry name" value="Trigger_C"/>
    <property type="match status" value="1"/>
</dbReference>
<dbReference type="Gene3D" id="3.10.50.40">
    <property type="match status" value="1"/>
</dbReference>
<feature type="domain" description="Trigger factor ribosome-binding bacterial" evidence="13">
    <location>
        <begin position="1"/>
        <end position="143"/>
    </location>
</feature>
<evidence type="ECO:0000313" key="15">
    <source>
        <dbReference type="EMBL" id="OGY28864.1"/>
    </source>
</evidence>
<protein>
    <recommendedName>
        <fullName evidence="4 11">Trigger factor</fullName>
        <shortName evidence="11">TF</shortName>
        <ecNumber evidence="3 11">5.2.1.8</ecNumber>
    </recommendedName>
    <alternativeName>
        <fullName evidence="10 11">PPIase</fullName>
    </alternativeName>
</protein>
<evidence type="ECO:0000259" key="14">
    <source>
        <dbReference type="Pfam" id="PF05698"/>
    </source>
</evidence>
<evidence type="ECO:0000256" key="11">
    <source>
        <dbReference type="HAMAP-Rule" id="MF_00303"/>
    </source>
</evidence>
<dbReference type="InterPro" id="IPR008880">
    <property type="entry name" value="Trigger_fac_C"/>
</dbReference>
<dbReference type="SUPFAM" id="SSF109998">
    <property type="entry name" value="Triger factor/SurA peptide-binding domain-like"/>
    <property type="match status" value="1"/>
</dbReference>
<dbReference type="NCBIfam" id="TIGR00115">
    <property type="entry name" value="tig"/>
    <property type="match status" value="1"/>
</dbReference>
<evidence type="ECO:0000259" key="13">
    <source>
        <dbReference type="Pfam" id="PF05697"/>
    </source>
</evidence>
<evidence type="ECO:0000256" key="2">
    <source>
        <dbReference type="ARBA" id="ARBA00005464"/>
    </source>
</evidence>
<comment type="caution">
    <text evidence="15">The sequence shown here is derived from an EMBL/GenBank/DDBJ whole genome shotgun (WGS) entry which is preliminary data.</text>
</comment>
<dbReference type="InterPro" id="IPR001179">
    <property type="entry name" value="PPIase_FKBP_dom"/>
</dbReference>
<comment type="catalytic activity">
    <reaction evidence="1 11">
        <text>[protein]-peptidylproline (omega=180) = [protein]-peptidylproline (omega=0)</text>
        <dbReference type="Rhea" id="RHEA:16237"/>
        <dbReference type="Rhea" id="RHEA-COMP:10747"/>
        <dbReference type="Rhea" id="RHEA-COMP:10748"/>
        <dbReference type="ChEBI" id="CHEBI:83833"/>
        <dbReference type="ChEBI" id="CHEBI:83834"/>
        <dbReference type="EC" id="5.2.1.8"/>
    </reaction>
</comment>
<dbReference type="InterPro" id="IPR005215">
    <property type="entry name" value="Trig_fac"/>
</dbReference>
<dbReference type="EC" id="5.2.1.8" evidence="3 11"/>
<keyword evidence="7 11" id="KW-0143">Chaperone</keyword>
<keyword evidence="6 11" id="KW-0697">Rotamase</keyword>
<keyword evidence="8 11" id="KW-0413">Isomerase</keyword>